<name>A0A2A5JUK8_PSEO7</name>
<evidence type="ECO:0000256" key="2">
    <source>
        <dbReference type="ARBA" id="ARBA00023315"/>
    </source>
</evidence>
<dbReference type="OrthoDB" id="7678938at2"/>
<dbReference type="InterPro" id="IPR016181">
    <property type="entry name" value="Acyl_CoA_acyltransferase"/>
</dbReference>
<dbReference type="InterPro" id="IPR050832">
    <property type="entry name" value="Bact_Acetyltransf"/>
</dbReference>
<dbReference type="Proteomes" id="UP000228621">
    <property type="component" value="Unassembled WGS sequence"/>
</dbReference>
<dbReference type="SUPFAM" id="SSF55729">
    <property type="entry name" value="Acyl-CoA N-acyltransferases (Nat)"/>
    <property type="match status" value="1"/>
</dbReference>
<accession>A0A2A5JUK8</accession>
<dbReference type="GO" id="GO:0016747">
    <property type="term" value="F:acyltransferase activity, transferring groups other than amino-acyl groups"/>
    <property type="evidence" value="ECO:0007669"/>
    <property type="project" value="InterPro"/>
</dbReference>
<dbReference type="InterPro" id="IPR000182">
    <property type="entry name" value="GNAT_dom"/>
</dbReference>
<dbReference type="AlphaFoldDB" id="A0A2A5JUK8"/>
<evidence type="ECO:0000313" key="4">
    <source>
        <dbReference type="EMBL" id="PCK33037.1"/>
    </source>
</evidence>
<dbReference type="EMBL" id="NKHF01000018">
    <property type="protein sequence ID" value="PCK33037.1"/>
    <property type="molecule type" value="Genomic_DNA"/>
</dbReference>
<keyword evidence="1 4" id="KW-0808">Transferase</keyword>
<comment type="caution">
    <text evidence="4">The sequence shown here is derived from an EMBL/GenBank/DDBJ whole genome shotgun (WGS) entry which is preliminary data.</text>
</comment>
<sequence>MEFTLLAHHKALIPTIAKWYFDEWGSIVAAACEESFEQKLQDYLNESAIPCVIVALDGDTVAGAVQLKFHEMSIYTDKAHWIGGVYVDKPYRGNKLASRLVKEAERLASTFGVTTLYLQTEHPEGGLYRKLGWQPLEKVTYRNVNVVVMSKVLV</sequence>
<dbReference type="CDD" id="cd04301">
    <property type="entry name" value="NAT_SF"/>
    <property type="match status" value="1"/>
</dbReference>
<evidence type="ECO:0000259" key="3">
    <source>
        <dbReference type="PROSITE" id="PS51186"/>
    </source>
</evidence>
<dbReference type="PANTHER" id="PTHR43877">
    <property type="entry name" value="AMINOALKYLPHOSPHONATE N-ACETYLTRANSFERASE-RELATED-RELATED"/>
    <property type="match status" value="1"/>
</dbReference>
<organism evidence="4 5">
    <name type="scientific">Pseudoalteromonas piscicida</name>
    <dbReference type="NCBI Taxonomy" id="43662"/>
    <lineage>
        <taxon>Bacteria</taxon>
        <taxon>Pseudomonadati</taxon>
        <taxon>Pseudomonadota</taxon>
        <taxon>Gammaproteobacteria</taxon>
        <taxon>Alteromonadales</taxon>
        <taxon>Pseudoalteromonadaceae</taxon>
        <taxon>Pseudoalteromonas</taxon>
    </lineage>
</organism>
<protein>
    <submittedName>
        <fullName evidence="4">GNAT family N-acetyltransferase</fullName>
    </submittedName>
</protein>
<keyword evidence="2" id="KW-0012">Acyltransferase</keyword>
<gene>
    <name evidence="4" type="ORF">CEX98_03800</name>
</gene>
<dbReference type="Pfam" id="PF00583">
    <property type="entry name" value="Acetyltransf_1"/>
    <property type="match status" value="1"/>
</dbReference>
<evidence type="ECO:0000256" key="1">
    <source>
        <dbReference type="ARBA" id="ARBA00022679"/>
    </source>
</evidence>
<feature type="domain" description="N-acetyltransferase" evidence="3">
    <location>
        <begin position="1"/>
        <end position="154"/>
    </location>
</feature>
<dbReference type="PROSITE" id="PS51186">
    <property type="entry name" value="GNAT"/>
    <property type="match status" value="1"/>
</dbReference>
<dbReference type="Gene3D" id="3.40.630.30">
    <property type="match status" value="1"/>
</dbReference>
<evidence type="ECO:0000313" key="5">
    <source>
        <dbReference type="Proteomes" id="UP000228621"/>
    </source>
</evidence>
<dbReference type="RefSeq" id="WP_099640796.1">
    <property type="nucleotide sequence ID" value="NZ_JAQPZX010000021.1"/>
</dbReference>
<dbReference type="PANTHER" id="PTHR43877:SF2">
    <property type="entry name" value="AMINOALKYLPHOSPHONATE N-ACETYLTRANSFERASE-RELATED"/>
    <property type="match status" value="1"/>
</dbReference>
<reference evidence="5" key="1">
    <citation type="journal article" date="2019" name="Genome Announc.">
        <title>Draft Genome Sequence of Pseudoalteromonas piscicida Strain 36Y ROTHPW, an Hypersaline Seawater Isolate from the South Coast of Sonora, Mexico.</title>
        <authorList>
            <person name="Sanchez-Diaz R."/>
            <person name="Molina-Garza Z.J."/>
            <person name="Cruz-Suarez L.E."/>
            <person name="Selvin J."/>
            <person name="Kiran G.S."/>
            <person name="Ibarra-Gamez J.C."/>
            <person name="Gomez-Gil B."/>
            <person name="Galaviz-Silva L."/>
        </authorList>
    </citation>
    <scope>NUCLEOTIDE SEQUENCE [LARGE SCALE GENOMIC DNA]</scope>
    <source>
        <strain evidence="5">36Y_RITHPW</strain>
    </source>
</reference>
<proteinExistence type="predicted"/>
<keyword evidence="5" id="KW-1185">Reference proteome</keyword>